<keyword evidence="3" id="KW-1185">Reference proteome</keyword>
<evidence type="ECO:0000313" key="3">
    <source>
        <dbReference type="Proteomes" id="UP000053647"/>
    </source>
</evidence>
<feature type="compositionally biased region" description="Basic and acidic residues" evidence="1">
    <location>
        <begin position="534"/>
        <end position="551"/>
    </location>
</feature>
<evidence type="ECO:0000313" key="2">
    <source>
        <dbReference type="EMBL" id="KIJ09991.1"/>
    </source>
</evidence>
<feature type="compositionally biased region" description="Low complexity" evidence="1">
    <location>
        <begin position="91"/>
        <end position="101"/>
    </location>
</feature>
<accession>A0A0C9TS12</accession>
<dbReference type="Proteomes" id="UP000053647">
    <property type="component" value="Unassembled WGS sequence"/>
</dbReference>
<organism evidence="2 3">
    <name type="scientific">Paxillus involutus ATCC 200175</name>
    <dbReference type="NCBI Taxonomy" id="664439"/>
    <lineage>
        <taxon>Eukaryota</taxon>
        <taxon>Fungi</taxon>
        <taxon>Dikarya</taxon>
        <taxon>Basidiomycota</taxon>
        <taxon>Agaricomycotina</taxon>
        <taxon>Agaricomycetes</taxon>
        <taxon>Agaricomycetidae</taxon>
        <taxon>Boletales</taxon>
        <taxon>Paxilineae</taxon>
        <taxon>Paxillaceae</taxon>
        <taxon>Paxillus</taxon>
    </lineage>
</organism>
<feature type="compositionally biased region" description="Polar residues" evidence="1">
    <location>
        <begin position="515"/>
        <end position="525"/>
    </location>
</feature>
<feature type="region of interest" description="Disordered" evidence="1">
    <location>
        <begin position="163"/>
        <end position="340"/>
    </location>
</feature>
<feature type="compositionally biased region" description="Polar residues" evidence="1">
    <location>
        <begin position="137"/>
        <end position="150"/>
    </location>
</feature>
<feature type="compositionally biased region" description="Basic and acidic residues" evidence="1">
    <location>
        <begin position="558"/>
        <end position="574"/>
    </location>
</feature>
<reference evidence="2 3" key="1">
    <citation type="submission" date="2014-06" db="EMBL/GenBank/DDBJ databases">
        <authorList>
            <consortium name="DOE Joint Genome Institute"/>
            <person name="Kuo A."/>
            <person name="Kohler A."/>
            <person name="Nagy L.G."/>
            <person name="Floudas D."/>
            <person name="Copeland A."/>
            <person name="Barry K.W."/>
            <person name="Cichocki N."/>
            <person name="Veneault-Fourrey C."/>
            <person name="LaButti K."/>
            <person name="Lindquist E.A."/>
            <person name="Lipzen A."/>
            <person name="Lundell T."/>
            <person name="Morin E."/>
            <person name="Murat C."/>
            <person name="Sun H."/>
            <person name="Tunlid A."/>
            <person name="Henrissat B."/>
            <person name="Grigoriev I.V."/>
            <person name="Hibbett D.S."/>
            <person name="Martin F."/>
            <person name="Nordberg H.P."/>
            <person name="Cantor M.N."/>
            <person name="Hua S.X."/>
        </authorList>
    </citation>
    <scope>NUCLEOTIDE SEQUENCE [LARGE SCALE GENOMIC DNA]</scope>
    <source>
        <strain evidence="2 3">ATCC 200175</strain>
    </source>
</reference>
<reference evidence="3" key="2">
    <citation type="submission" date="2015-01" db="EMBL/GenBank/DDBJ databases">
        <title>Evolutionary Origins and Diversification of the Mycorrhizal Mutualists.</title>
        <authorList>
            <consortium name="DOE Joint Genome Institute"/>
            <consortium name="Mycorrhizal Genomics Consortium"/>
            <person name="Kohler A."/>
            <person name="Kuo A."/>
            <person name="Nagy L.G."/>
            <person name="Floudas D."/>
            <person name="Copeland A."/>
            <person name="Barry K.W."/>
            <person name="Cichocki N."/>
            <person name="Veneault-Fourrey C."/>
            <person name="LaButti K."/>
            <person name="Lindquist E.A."/>
            <person name="Lipzen A."/>
            <person name="Lundell T."/>
            <person name="Morin E."/>
            <person name="Murat C."/>
            <person name="Riley R."/>
            <person name="Ohm R."/>
            <person name="Sun H."/>
            <person name="Tunlid A."/>
            <person name="Henrissat B."/>
            <person name="Grigoriev I.V."/>
            <person name="Hibbett D.S."/>
            <person name="Martin F."/>
        </authorList>
    </citation>
    <scope>NUCLEOTIDE SEQUENCE [LARGE SCALE GENOMIC DNA]</scope>
    <source>
        <strain evidence="3">ATCC 200175</strain>
    </source>
</reference>
<gene>
    <name evidence="2" type="ORF">PAXINDRAFT_16967</name>
</gene>
<feature type="compositionally biased region" description="Basic residues" evidence="1">
    <location>
        <begin position="414"/>
        <end position="428"/>
    </location>
</feature>
<feature type="compositionally biased region" description="Low complexity" evidence="1">
    <location>
        <begin position="73"/>
        <end position="82"/>
    </location>
</feature>
<sequence>MSSPPTTSQKKSTFRSRVGTAMRRSSTAFSIPGLPNRSGSATPPPPQESETAPISGKLDREGSVTSLHRIITAPVVAAASSPSPIPESPAREAVALAAEPAPRGPSPLTNVTTAETTSEQSPTTLRARTPSPLELAPTTSAPQPTISADEQLTQTVSAVVVKKAESPRPEAALLPVFTAETEESSPLPRDSDTASDSAEPIWDSLNRIDTPPVAAAASTIPSPIAESPAREAAASAAEPKGHSPLTNVIMAEAALDQSPTPLRSGTPPPPEPAAATVAPRSISPDEQPTKTTPVGVVNEAESPRREVALLPTDEPEEMPTTQAAPPTRLDGDPDEPPSELSWLRDVLKSSAVAPLGGIHETSDPLGASFLKNVLPTSDAPLPVHEIPKKRFVKFRDIFTRKRKDGEAEIQVQKPLKRPFKLHTILPRKKKDETQPQPGHQQGVGGAEADTDETTPQELTAKDKGKQRESDPNPAPAGHISHASTRSTTHQPTTSASQTKHRVRDGVAGIMRRRNGSTAQAQNRLESTPLAEGNSTERDAAKPSRVRKDSSNRRPWFRRTRDPEVVEVMEGHMPDRYVSGHKFANKKRSSSVGSGSGSEDTEDRAEDNGEDEHEQEPTRNKTPSGLIGMFSRYWHVSSSESGLSP</sequence>
<dbReference type="OrthoDB" id="2624884at2759"/>
<feature type="region of interest" description="Disordered" evidence="1">
    <location>
        <begin position="402"/>
        <end position="626"/>
    </location>
</feature>
<dbReference type="EMBL" id="KN819422">
    <property type="protein sequence ID" value="KIJ09991.1"/>
    <property type="molecule type" value="Genomic_DNA"/>
</dbReference>
<dbReference type="AlphaFoldDB" id="A0A0C9TS12"/>
<feature type="compositionally biased region" description="Basic and acidic residues" evidence="1">
    <location>
        <begin position="459"/>
        <end position="470"/>
    </location>
</feature>
<feature type="compositionally biased region" description="Acidic residues" evidence="1">
    <location>
        <begin position="598"/>
        <end position="613"/>
    </location>
</feature>
<feature type="compositionally biased region" description="Polar residues" evidence="1">
    <location>
        <begin position="481"/>
        <end position="497"/>
    </location>
</feature>
<feature type="region of interest" description="Disordered" evidence="1">
    <location>
        <begin position="1"/>
        <end position="150"/>
    </location>
</feature>
<feature type="compositionally biased region" description="Polar residues" evidence="1">
    <location>
        <begin position="107"/>
        <end position="126"/>
    </location>
</feature>
<dbReference type="HOGENOM" id="CLU_425195_0_0_1"/>
<evidence type="ECO:0000256" key="1">
    <source>
        <dbReference type="SAM" id="MobiDB-lite"/>
    </source>
</evidence>
<proteinExistence type="predicted"/>
<feature type="compositionally biased region" description="Low complexity" evidence="1">
    <location>
        <begin position="1"/>
        <end position="11"/>
    </location>
</feature>
<name>A0A0C9TS12_PAXIN</name>
<feature type="region of interest" description="Disordered" evidence="1">
    <location>
        <begin position="356"/>
        <end position="385"/>
    </location>
</feature>
<protein>
    <submittedName>
        <fullName evidence="2">Uncharacterized protein</fullName>
    </submittedName>
</protein>
<feature type="compositionally biased region" description="Low complexity" evidence="1">
    <location>
        <begin position="210"/>
        <end position="238"/>
    </location>
</feature>